<organism evidence="2 3">
    <name type="scientific">Candidatus Liberibacter americanus str. Sao Paulo</name>
    <dbReference type="NCBI Taxonomy" id="1261131"/>
    <lineage>
        <taxon>Bacteria</taxon>
        <taxon>Pseudomonadati</taxon>
        <taxon>Pseudomonadota</taxon>
        <taxon>Alphaproteobacteria</taxon>
        <taxon>Hyphomicrobiales</taxon>
        <taxon>Rhizobiaceae</taxon>
        <taxon>Liberibacter</taxon>
    </lineage>
</organism>
<dbReference type="HOGENOM" id="CLU_122346_0_0_5"/>
<keyword evidence="1" id="KW-0472">Membrane</keyword>
<dbReference type="PATRIC" id="fig|1261131.3.peg.387"/>
<dbReference type="eggNOG" id="ENOG5032TD2">
    <property type="taxonomic scope" value="Bacteria"/>
</dbReference>
<evidence type="ECO:0000256" key="1">
    <source>
        <dbReference type="SAM" id="Phobius"/>
    </source>
</evidence>
<feature type="transmembrane region" description="Helical" evidence="1">
    <location>
        <begin position="7"/>
        <end position="28"/>
    </location>
</feature>
<feature type="transmembrane region" description="Helical" evidence="1">
    <location>
        <begin position="48"/>
        <end position="70"/>
    </location>
</feature>
<dbReference type="Proteomes" id="UP000017862">
    <property type="component" value="Chromosome"/>
</dbReference>
<dbReference type="KEGG" id="lar:lam_401"/>
<protein>
    <submittedName>
        <fullName evidence="2">Uncharacterized protein</fullName>
    </submittedName>
</protein>
<keyword evidence="1" id="KW-1133">Transmembrane helix</keyword>
<accession>U6B595</accession>
<dbReference type="AlphaFoldDB" id="U6B595"/>
<proteinExistence type="predicted"/>
<dbReference type="STRING" id="1261131.lam_401"/>
<sequence length="182" mass="20956">MLKIFLYGSWLLVVTLLSFYILFILPAYNNTNTNVENYTQITKDNSNYVIRGDLITIPVISNGIISYFFLKLSFVVDISNKPEYYNHFTDISTDYIYTLLAGSQMGDLTKIKSFGLDNLRQKIKDDLNLKLGTKFLLEVLVNQFNYISLDGKQMSCVSEVYQVPDLRLGVDPDYVNKIDNRN</sequence>
<dbReference type="RefSeq" id="WP_007557161.1">
    <property type="nucleotide sequence ID" value="NC_022793.1"/>
</dbReference>
<evidence type="ECO:0000313" key="2">
    <source>
        <dbReference type="EMBL" id="AHA27768.1"/>
    </source>
</evidence>
<dbReference type="EMBL" id="CP006604">
    <property type="protein sequence ID" value="AHA27768.1"/>
    <property type="molecule type" value="Genomic_DNA"/>
</dbReference>
<evidence type="ECO:0000313" key="3">
    <source>
        <dbReference type="Proteomes" id="UP000017862"/>
    </source>
</evidence>
<gene>
    <name evidence="2" type="ORF">lam_401</name>
</gene>
<keyword evidence="3" id="KW-1185">Reference proteome</keyword>
<name>U6B595_9HYPH</name>
<keyword evidence="1" id="KW-0812">Transmembrane</keyword>
<reference evidence="2 3" key="1">
    <citation type="journal article" date="2014" name="Mol. Plant Microbe Interact.">
        <title>The complete genome sequence of Candidatus Liberibacter americanus, associated with citrus Huanglongbing.</title>
        <authorList>
            <person name="Wulff N.A."/>
            <person name="Zhang S."/>
            <person name="Setubal J.C."/>
            <person name="Almeida N.F."/>
            <person name="Martins E.C."/>
            <person name="Harakava R."/>
            <person name="Kumar D."/>
            <person name="Rangel L.T."/>
            <person name="Foissac X."/>
            <person name="Bove J."/>
            <person name="Gabriel D.W."/>
        </authorList>
    </citation>
    <scope>NUCLEOTIDE SEQUENCE [LARGE SCALE GENOMIC DNA]</scope>
    <source>
        <strain evidence="2 3">Sao Paulo</strain>
    </source>
</reference>